<dbReference type="InterPro" id="IPR027417">
    <property type="entry name" value="P-loop_NTPase"/>
</dbReference>
<comment type="similarity">
    <text evidence="1">Belongs to the GSP E family.</text>
</comment>
<accession>A0A1Y0IRJ4</accession>
<keyword evidence="3" id="KW-0067">ATP-binding</keyword>
<evidence type="ECO:0000256" key="3">
    <source>
        <dbReference type="ARBA" id="ARBA00022840"/>
    </source>
</evidence>
<sequence>MRIRQTRQKEFMQNMNHDQEVTTDRLEQLLGLAYREGASDVHIEPGADGGCQVRVRVNGKLERWDALDGTLEQMVSRIKLKARMDIAEKRLPQDGSFQVQAADGEAFDVRVSSLPTVHGEKLALRLLQNRARRSLNELGMDPRQRRLFNSWIEARHGMVLVTGPTGSGKTTTLYAAMQERAATGLNLSSLENPVEVKLPGINQVEISPRTGLSFGVALRSVLRQDPDVLMIGEIRDEESAEVAARAALTGHLVLTSLHSESAVSALLRLIDLGVPPQVVATALRGVIGQRLVETSTGRKAVFECLPMTESIRQALYQKADARELTLRAKKDGVRLLPDVLSDWLDRGEVDEETFDRIIGERGLS</sequence>
<proteinExistence type="inferred from homology"/>
<evidence type="ECO:0000256" key="1">
    <source>
        <dbReference type="ARBA" id="ARBA00006611"/>
    </source>
</evidence>
<dbReference type="PANTHER" id="PTHR30258">
    <property type="entry name" value="TYPE II SECRETION SYSTEM PROTEIN GSPE-RELATED"/>
    <property type="match status" value="1"/>
</dbReference>
<evidence type="ECO:0000256" key="2">
    <source>
        <dbReference type="ARBA" id="ARBA00022741"/>
    </source>
</evidence>
<feature type="domain" description="Bacterial type II secretion system protein E" evidence="4">
    <location>
        <begin position="222"/>
        <end position="236"/>
    </location>
</feature>
<dbReference type="GO" id="GO:0005886">
    <property type="term" value="C:plasma membrane"/>
    <property type="evidence" value="ECO:0007669"/>
    <property type="project" value="TreeGrafter"/>
</dbReference>
<dbReference type="Proteomes" id="UP000195437">
    <property type="component" value="Chromosome"/>
</dbReference>
<dbReference type="Pfam" id="PF00437">
    <property type="entry name" value="T2SSE"/>
    <property type="match status" value="1"/>
</dbReference>
<dbReference type="InterPro" id="IPR001482">
    <property type="entry name" value="T2SS/T4SS_dom"/>
</dbReference>
<dbReference type="KEGG" id="tum:CBW65_21480"/>
<dbReference type="PROSITE" id="PS00662">
    <property type="entry name" value="T2SP_E"/>
    <property type="match status" value="1"/>
</dbReference>
<dbReference type="AlphaFoldDB" id="A0A1Y0IRJ4"/>
<dbReference type="SMART" id="SM00382">
    <property type="entry name" value="AAA"/>
    <property type="match status" value="1"/>
</dbReference>
<dbReference type="SUPFAM" id="SSF52540">
    <property type="entry name" value="P-loop containing nucleoside triphosphate hydrolases"/>
    <property type="match status" value="1"/>
</dbReference>
<keyword evidence="2" id="KW-0547">Nucleotide-binding</keyword>
<evidence type="ECO:0000259" key="4">
    <source>
        <dbReference type="PROSITE" id="PS00662"/>
    </source>
</evidence>
<reference evidence="6" key="1">
    <citation type="submission" date="2017-05" db="EMBL/GenBank/DDBJ databases">
        <authorList>
            <person name="Sung H."/>
        </authorList>
    </citation>
    <scope>NUCLEOTIDE SEQUENCE [LARGE SCALE GENOMIC DNA]</scope>
    <source>
        <strain evidence="6">AR23208</strain>
    </source>
</reference>
<organism evidence="5 6">
    <name type="scientific">Tumebacillus avium</name>
    <dbReference type="NCBI Taxonomy" id="1903704"/>
    <lineage>
        <taxon>Bacteria</taxon>
        <taxon>Bacillati</taxon>
        <taxon>Bacillota</taxon>
        <taxon>Bacilli</taxon>
        <taxon>Bacillales</taxon>
        <taxon>Alicyclobacillaceae</taxon>
        <taxon>Tumebacillus</taxon>
    </lineage>
</organism>
<dbReference type="CDD" id="cd01129">
    <property type="entry name" value="PulE-GspE-like"/>
    <property type="match status" value="1"/>
</dbReference>
<protein>
    <recommendedName>
        <fullName evidence="4">Bacterial type II secretion system protein E domain-containing protein</fullName>
    </recommendedName>
</protein>
<dbReference type="GO" id="GO:0005524">
    <property type="term" value="F:ATP binding"/>
    <property type="evidence" value="ECO:0007669"/>
    <property type="project" value="UniProtKB-KW"/>
</dbReference>
<dbReference type="Gene3D" id="3.30.450.90">
    <property type="match status" value="1"/>
</dbReference>
<keyword evidence="6" id="KW-1185">Reference proteome</keyword>
<gene>
    <name evidence="5" type="ORF">CBW65_21480</name>
</gene>
<dbReference type="GO" id="GO:0016887">
    <property type="term" value="F:ATP hydrolysis activity"/>
    <property type="evidence" value="ECO:0007669"/>
    <property type="project" value="TreeGrafter"/>
</dbReference>
<evidence type="ECO:0000313" key="5">
    <source>
        <dbReference type="EMBL" id="ARU63262.1"/>
    </source>
</evidence>
<dbReference type="PANTHER" id="PTHR30258:SF2">
    <property type="entry name" value="COMG OPERON PROTEIN 1"/>
    <property type="match status" value="1"/>
</dbReference>
<evidence type="ECO:0000313" key="6">
    <source>
        <dbReference type="Proteomes" id="UP000195437"/>
    </source>
</evidence>
<dbReference type="InterPro" id="IPR003593">
    <property type="entry name" value="AAA+_ATPase"/>
</dbReference>
<dbReference type="EMBL" id="CP021434">
    <property type="protein sequence ID" value="ARU63262.1"/>
    <property type="molecule type" value="Genomic_DNA"/>
</dbReference>
<name>A0A1Y0IRJ4_9BACL</name>
<dbReference type="Gene3D" id="3.40.50.300">
    <property type="entry name" value="P-loop containing nucleotide triphosphate hydrolases"/>
    <property type="match status" value="1"/>
</dbReference>